<dbReference type="InterPro" id="IPR049810">
    <property type="entry name" value="S6_alt_immun-like"/>
</dbReference>
<reference evidence="1 2" key="1">
    <citation type="submission" date="2019-02" db="EMBL/GenBank/DDBJ databases">
        <title>Genome of Pseudomonas korensis isolated from heavy metal contaminated environment.</title>
        <authorList>
            <person name="Ayangbenro A.S."/>
            <person name="Babalola O."/>
        </authorList>
    </citation>
    <scope>NUCLEOTIDE SEQUENCE [LARGE SCALE GENOMIC DNA]</scope>
    <source>
        <strain evidence="1 2">AB36</strain>
    </source>
</reference>
<comment type="caution">
    <text evidence="1">The sequence shown here is derived from an EMBL/GenBank/DDBJ whole genome shotgun (WGS) entry which is preliminary data.</text>
</comment>
<dbReference type="AlphaFoldDB" id="A0A4Q4L2Z7"/>
<proteinExistence type="predicted"/>
<protein>
    <submittedName>
        <fullName evidence="1">Uncharacterized protein</fullName>
    </submittedName>
</protein>
<dbReference type="EMBL" id="SEUB01000005">
    <property type="protein sequence ID" value="RYM41103.1"/>
    <property type="molecule type" value="Genomic_DNA"/>
</dbReference>
<dbReference type="NCBIfam" id="NF040643">
    <property type="entry name" value="S6_alt_immun"/>
    <property type="match status" value="1"/>
</dbReference>
<gene>
    <name evidence="1" type="ORF">EVS84_14470</name>
</gene>
<dbReference type="Proteomes" id="UP000291107">
    <property type="component" value="Unassembled WGS sequence"/>
</dbReference>
<name>A0A4Q4L2Z7_9PSED</name>
<organism evidence="1 2">
    <name type="scientific">Pseudomonas koreensis</name>
    <dbReference type="NCBI Taxonomy" id="198620"/>
    <lineage>
        <taxon>Bacteria</taxon>
        <taxon>Pseudomonadati</taxon>
        <taxon>Pseudomonadota</taxon>
        <taxon>Gammaproteobacteria</taxon>
        <taxon>Pseudomonadales</taxon>
        <taxon>Pseudomonadaceae</taxon>
        <taxon>Pseudomonas</taxon>
    </lineage>
</organism>
<dbReference type="RefSeq" id="WP_129998835.1">
    <property type="nucleotide sequence ID" value="NZ_SEUB01000005.1"/>
</dbReference>
<sequence length="83" mass="9337">MRFLSITGFFTDKVQDDSLQFELDITGSEINEKVAQLIESKPLDEVEPGELLLTQDQVTALENLLNVSFPKGLEYFMGTCATY</sequence>
<accession>A0A4Q4L2Z7</accession>
<evidence type="ECO:0000313" key="2">
    <source>
        <dbReference type="Proteomes" id="UP000291107"/>
    </source>
</evidence>
<evidence type="ECO:0000313" key="1">
    <source>
        <dbReference type="EMBL" id="RYM41103.1"/>
    </source>
</evidence>